<reference evidence="1 2" key="1">
    <citation type="journal article" date="2015" name="Plant Cell">
        <title>Oil accumulation by the oleaginous diatom Fistulifera solaris as revealed by the genome and transcriptome.</title>
        <authorList>
            <person name="Tanaka T."/>
            <person name="Maeda Y."/>
            <person name="Veluchamy A."/>
            <person name="Tanaka M."/>
            <person name="Abida H."/>
            <person name="Marechal E."/>
            <person name="Bowler C."/>
            <person name="Muto M."/>
            <person name="Sunaga Y."/>
            <person name="Tanaka M."/>
            <person name="Yoshino T."/>
            <person name="Taniguchi T."/>
            <person name="Fukuda Y."/>
            <person name="Nemoto M."/>
            <person name="Matsumoto M."/>
            <person name="Wong P.S."/>
            <person name="Aburatani S."/>
            <person name="Fujibuchi W."/>
        </authorList>
    </citation>
    <scope>NUCLEOTIDE SEQUENCE [LARGE SCALE GENOMIC DNA]</scope>
    <source>
        <strain evidence="1 2">JPCC DA0580</strain>
    </source>
</reference>
<name>A0A1Z5K8I1_FISSO</name>
<dbReference type="InParanoid" id="A0A1Z5K8I1"/>
<accession>A0A1Z5K8I1</accession>
<organism evidence="1 2">
    <name type="scientific">Fistulifera solaris</name>
    <name type="common">Oleaginous diatom</name>
    <dbReference type="NCBI Taxonomy" id="1519565"/>
    <lineage>
        <taxon>Eukaryota</taxon>
        <taxon>Sar</taxon>
        <taxon>Stramenopiles</taxon>
        <taxon>Ochrophyta</taxon>
        <taxon>Bacillariophyta</taxon>
        <taxon>Bacillariophyceae</taxon>
        <taxon>Bacillariophycidae</taxon>
        <taxon>Naviculales</taxon>
        <taxon>Naviculaceae</taxon>
        <taxon>Fistulifera</taxon>
    </lineage>
</organism>
<sequence>MRSHISHRWIMMIRSRNVTKEISTTRCYHNSSRIQLDAKQVLHQQMKQVMGAKTAPPSAAEQQARRARVRQSAINVGVSFMTVVLAGQALKSGSERRKMETKMYEAVEEAETKIRLLKQLSSEGNVRELAQKVCRDMPSNNSSWFRRATGTSCNEERVYQVLLEELRVLIGDADQSAAERDRLQLEKLQQEEMAMAEQLLKEHYKNTSDVQVERVGDGETVIKKRVFRM</sequence>
<evidence type="ECO:0000313" key="2">
    <source>
        <dbReference type="Proteomes" id="UP000198406"/>
    </source>
</evidence>
<dbReference type="EMBL" id="BDSP01000184">
    <property type="protein sequence ID" value="GAX22570.1"/>
    <property type="molecule type" value="Genomic_DNA"/>
</dbReference>
<proteinExistence type="predicted"/>
<gene>
    <name evidence="1" type="ORF">FisN_14Hh198</name>
</gene>
<comment type="caution">
    <text evidence="1">The sequence shown here is derived from an EMBL/GenBank/DDBJ whole genome shotgun (WGS) entry which is preliminary data.</text>
</comment>
<evidence type="ECO:0000313" key="1">
    <source>
        <dbReference type="EMBL" id="GAX22570.1"/>
    </source>
</evidence>
<keyword evidence="2" id="KW-1185">Reference proteome</keyword>
<dbReference type="AlphaFoldDB" id="A0A1Z5K8I1"/>
<protein>
    <submittedName>
        <fullName evidence="1">Uncharacterized protein</fullName>
    </submittedName>
</protein>
<dbReference type="Proteomes" id="UP000198406">
    <property type="component" value="Unassembled WGS sequence"/>
</dbReference>